<evidence type="ECO:0000256" key="1">
    <source>
        <dbReference type="ARBA" id="ARBA00011353"/>
    </source>
</evidence>
<feature type="compositionally biased region" description="Basic and acidic residues" evidence="8">
    <location>
        <begin position="909"/>
        <end position="919"/>
    </location>
</feature>
<protein>
    <recommendedName>
        <fullName evidence="9">Chromo domain-containing protein</fullName>
    </recommendedName>
</protein>
<keyword evidence="11" id="KW-1185">Reference proteome</keyword>
<dbReference type="GO" id="GO:0006338">
    <property type="term" value="P:chromatin remodeling"/>
    <property type="evidence" value="ECO:0007669"/>
    <property type="project" value="UniProtKB-ARBA"/>
</dbReference>
<sequence length="988" mass="109908">MVGRPENAYPDADASTRRQSSRVQGRRQQQQQQQQQRRRKQRKQDHDDRESAVLEKDITATKSMKRAGKRKFSSISGPGDPAVTSASRAKNKERQGSAVAETRFYKVREVIDERICADGQREYKIEWEKCSQTNREWSPSWEPEDNLNELAIRSWRQKQNSQGRRSASPNSNLASSQTDSSWGAPANSLPADRGEVVVDVATRADFQAAEYRFFPPSQSSQVSLAHEPLSQRLLAAETIPDSQEPTQWSHPQSEERAAVTLDQSLDQAPHSGDSGRDRPRPVGEASHVASARSEPLSSVSGAADRTIPDSHETALQSLQGAPIKLWLRFHRQSLERQRYLKTIDKNTETMRQFSAVFTKSCSQEPEPQLVHDLETIFKELLDLCDLPAFGDTLPSLDMVALRKHATNTNSKLAFLYELLRQVSDLPLRVLLLSANGLVSDCLEAVATVPGVQLARLGRDEIPAPAESEGLSVILAHADQDLTQILDDITVVIPFDDQARALKLPSTLGAARKSAAAPLVMSPVVGLSLEHIAHELPPEPQGLAAKNCLIFALAEARELMRCAAPLPEPHEAAKIIAAHLRDRETPLQWEPLELAPQIFDCWLSSQAEPDTLQQSSHQGKGRKRILDGDFDDGRPKPAKQPKTSLSETATVTSAAMSVLLRSTLAKYPRAERQNDRSPVTLPMDQLEWMAARIFDLQQQLNEEKSLVQKQTARAERYQPQLESHIKTWRSFQPKYMEAIKDRGTFEKKCAAAERQAAASERSLASAKEEISKLKAEKQQLVTQLATSQAQLESSPNPAVSELARLERELKETKEINEQLAKKQAIAQKELDYSREAYQKASKGTNDLSQENGKLKTRVATLEIQAAQNLRRIHEINRDKQLQALVKQTQTHRATIAERERELDRARDELRHLRNNRRETRQASVPRSPRTAGTMSPRVGRANGGATSRGTSPAPGLETGGSSSNSSAGPPSAYFNQAGGPNPRFSHLRD</sequence>
<evidence type="ECO:0000256" key="7">
    <source>
        <dbReference type="SAM" id="Coils"/>
    </source>
</evidence>
<feature type="compositionally biased region" description="Low complexity" evidence="8">
    <location>
        <begin position="17"/>
        <end position="35"/>
    </location>
</feature>
<evidence type="ECO:0000256" key="6">
    <source>
        <dbReference type="ARBA" id="ARBA00023175"/>
    </source>
</evidence>
<dbReference type="EMBL" id="JAQQPM010000004">
    <property type="protein sequence ID" value="KAK2070530.1"/>
    <property type="molecule type" value="Genomic_DNA"/>
</dbReference>
<dbReference type="PANTHER" id="PTHR37739:SF16">
    <property type="entry name" value="KINESIN-LIKE PROTEIN"/>
    <property type="match status" value="1"/>
</dbReference>
<feature type="compositionally biased region" description="Basic residues" evidence="8">
    <location>
        <begin position="63"/>
        <end position="72"/>
    </location>
</feature>
<comment type="caution">
    <text evidence="10">The sequence shown here is derived from an EMBL/GenBank/DDBJ whole genome shotgun (WGS) entry which is preliminary data.</text>
</comment>
<feature type="region of interest" description="Disordered" evidence="8">
    <location>
        <begin position="240"/>
        <end position="305"/>
    </location>
</feature>
<dbReference type="Proteomes" id="UP001217918">
    <property type="component" value="Unassembled WGS sequence"/>
</dbReference>
<dbReference type="PROSITE" id="PS50013">
    <property type="entry name" value="CHROMO_2"/>
    <property type="match status" value="1"/>
</dbReference>
<dbReference type="PANTHER" id="PTHR37739">
    <property type="entry name" value="KINESIN-LIKE PROTEIN KIN-12D"/>
    <property type="match status" value="1"/>
</dbReference>
<evidence type="ECO:0000256" key="4">
    <source>
        <dbReference type="ARBA" id="ARBA00022840"/>
    </source>
</evidence>
<evidence type="ECO:0000313" key="10">
    <source>
        <dbReference type="EMBL" id="KAK2070530.1"/>
    </source>
</evidence>
<accession>A0AAD9MD32</accession>
<feature type="compositionally biased region" description="Low complexity" evidence="8">
    <location>
        <begin position="958"/>
        <end position="971"/>
    </location>
</feature>
<evidence type="ECO:0000256" key="3">
    <source>
        <dbReference type="ARBA" id="ARBA00022741"/>
    </source>
</evidence>
<feature type="compositionally biased region" description="Polar residues" evidence="8">
    <location>
        <begin position="608"/>
        <end position="617"/>
    </location>
</feature>
<evidence type="ECO:0000256" key="5">
    <source>
        <dbReference type="ARBA" id="ARBA00023054"/>
    </source>
</evidence>
<gene>
    <name evidence="10" type="ORF">P8C59_005015</name>
</gene>
<feature type="region of interest" description="Disordered" evidence="8">
    <location>
        <begin position="608"/>
        <end position="647"/>
    </location>
</feature>
<dbReference type="InterPro" id="IPR044986">
    <property type="entry name" value="KIF15/KIN-12"/>
</dbReference>
<reference evidence="10" key="1">
    <citation type="journal article" date="2023" name="Mol. Plant Microbe Interact.">
        <title>Elucidating the Obligate Nature and Biological Capacity of an Invasive Fungal Corn Pathogen.</title>
        <authorList>
            <person name="MacCready J.S."/>
            <person name="Roggenkamp E.M."/>
            <person name="Gdanetz K."/>
            <person name="Chilvers M.I."/>
        </authorList>
    </citation>
    <scope>NUCLEOTIDE SEQUENCE</scope>
    <source>
        <strain evidence="10">PM02</strain>
    </source>
</reference>
<keyword evidence="2" id="KW-0493">Microtubule</keyword>
<evidence type="ECO:0000256" key="8">
    <source>
        <dbReference type="SAM" id="MobiDB-lite"/>
    </source>
</evidence>
<evidence type="ECO:0000313" key="11">
    <source>
        <dbReference type="Proteomes" id="UP001217918"/>
    </source>
</evidence>
<dbReference type="GO" id="GO:0005874">
    <property type="term" value="C:microtubule"/>
    <property type="evidence" value="ECO:0007669"/>
    <property type="project" value="UniProtKB-KW"/>
</dbReference>
<keyword evidence="4" id="KW-0067">ATP-binding</keyword>
<name>A0AAD9MD32_9PEZI</name>
<keyword evidence="3" id="KW-0547">Nucleotide-binding</keyword>
<proteinExistence type="predicted"/>
<feature type="compositionally biased region" description="Basic and acidic residues" evidence="8">
    <location>
        <begin position="623"/>
        <end position="634"/>
    </location>
</feature>
<dbReference type="AlphaFoldDB" id="A0AAD9MD32"/>
<keyword evidence="5 7" id="KW-0175">Coiled coil</keyword>
<feature type="region of interest" description="Disordered" evidence="8">
    <location>
        <begin position="157"/>
        <end position="190"/>
    </location>
</feature>
<dbReference type="Gene3D" id="2.40.50.40">
    <property type="match status" value="1"/>
</dbReference>
<keyword evidence="6" id="KW-0505">Motor protein</keyword>
<feature type="coiled-coil region" evidence="7">
    <location>
        <begin position="748"/>
        <end position="828"/>
    </location>
</feature>
<feature type="compositionally biased region" description="Polar residues" evidence="8">
    <location>
        <begin position="240"/>
        <end position="251"/>
    </location>
</feature>
<feature type="compositionally biased region" description="Basic and acidic residues" evidence="8">
    <location>
        <begin position="44"/>
        <end position="59"/>
    </location>
</feature>
<feature type="domain" description="Chromo" evidence="9">
    <location>
        <begin position="105"/>
        <end position="147"/>
    </location>
</feature>
<feature type="region of interest" description="Disordered" evidence="8">
    <location>
        <begin position="909"/>
        <end position="988"/>
    </location>
</feature>
<organism evidence="10 11">
    <name type="scientific">Phyllachora maydis</name>
    <dbReference type="NCBI Taxonomy" id="1825666"/>
    <lineage>
        <taxon>Eukaryota</taxon>
        <taxon>Fungi</taxon>
        <taxon>Dikarya</taxon>
        <taxon>Ascomycota</taxon>
        <taxon>Pezizomycotina</taxon>
        <taxon>Sordariomycetes</taxon>
        <taxon>Sordariomycetidae</taxon>
        <taxon>Phyllachorales</taxon>
        <taxon>Phyllachoraceae</taxon>
        <taxon>Phyllachora</taxon>
    </lineage>
</organism>
<dbReference type="CDD" id="cd00024">
    <property type="entry name" value="CD_CSD"/>
    <property type="match status" value="1"/>
</dbReference>
<evidence type="ECO:0000259" key="9">
    <source>
        <dbReference type="PROSITE" id="PS50013"/>
    </source>
</evidence>
<feature type="compositionally biased region" description="Polar residues" evidence="8">
    <location>
        <begin position="157"/>
        <end position="181"/>
    </location>
</feature>
<comment type="subunit">
    <text evidence="1">Component of the NuA4 histone acetyltransferase complex.</text>
</comment>
<dbReference type="SUPFAM" id="SSF54160">
    <property type="entry name" value="Chromo domain-like"/>
    <property type="match status" value="1"/>
</dbReference>
<feature type="region of interest" description="Disordered" evidence="8">
    <location>
        <begin position="1"/>
        <end position="101"/>
    </location>
</feature>
<dbReference type="InterPro" id="IPR016197">
    <property type="entry name" value="Chromo-like_dom_sf"/>
</dbReference>
<evidence type="ECO:0000256" key="2">
    <source>
        <dbReference type="ARBA" id="ARBA00022701"/>
    </source>
</evidence>
<dbReference type="GO" id="GO:0005524">
    <property type="term" value="F:ATP binding"/>
    <property type="evidence" value="ECO:0007669"/>
    <property type="project" value="UniProtKB-KW"/>
</dbReference>
<dbReference type="InterPro" id="IPR000953">
    <property type="entry name" value="Chromo/chromo_shadow_dom"/>
</dbReference>